<keyword evidence="2" id="KW-0808">Transferase</keyword>
<dbReference type="EMBL" id="JBEVYD010000007">
    <property type="protein sequence ID" value="KAL3231441.1"/>
    <property type="molecule type" value="Genomic_DNA"/>
</dbReference>
<dbReference type="PROSITE" id="PS51489">
    <property type="entry name" value="BUB1_N"/>
    <property type="match status" value="1"/>
</dbReference>
<dbReference type="InterPro" id="IPR013212">
    <property type="entry name" value="Mad3/Bub1_I"/>
</dbReference>
<dbReference type="Pfam" id="PF08171">
    <property type="entry name" value="Mad3_BUB1_II"/>
    <property type="match status" value="1"/>
</dbReference>
<organism evidence="2 3">
    <name type="scientific">Nakaseomyces bracarensis</name>
    <dbReference type="NCBI Taxonomy" id="273131"/>
    <lineage>
        <taxon>Eukaryota</taxon>
        <taxon>Fungi</taxon>
        <taxon>Dikarya</taxon>
        <taxon>Ascomycota</taxon>
        <taxon>Saccharomycotina</taxon>
        <taxon>Saccharomycetes</taxon>
        <taxon>Saccharomycetales</taxon>
        <taxon>Saccharomycetaceae</taxon>
        <taxon>Nakaseomyces</taxon>
    </lineage>
</organism>
<dbReference type="PANTHER" id="PTHR14030:SF4">
    <property type="entry name" value="BUB1 KINASE, ISOFORM A-RELATED"/>
    <property type="match status" value="1"/>
</dbReference>
<keyword evidence="3" id="KW-1185">Reference proteome</keyword>
<evidence type="ECO:0000313" key="3">
    <source>
        <dbReference type="Proteomes" id="UP001623330"/>
    </source>
</evidence>
<keyword evidence="2" id="KW-0418">Kinase</keyword>
<dbReference type="Pfam" id="PF08311">
    <property type="entry name" value="Mad3_BUB1_I"/>
    <property type="match status" value="1"/>
</dbReference>
<accession>A0ABR4NSW5</accession>
<dbReference type="SMART" id="SM00777">
    <property type="entry name" value="Mad3_BUB1_I"/>
    <property type="match status" value="1"/>
</dbReference>
<sequence length="384" mass="44924">MAGKQKITHFDDLEYQKENIVPIREGRSAHRLVRALGLNEENIKEQRAVYMTRILTEFDKNDDPLALYLEYIDWINHTFPQGGSNQQSGMLSVLEDCIIRIKDMERYCNDPRYLKIWLWYMELFTMKYKADCRDIFFFMLRNRIGDKLAILYEELSGLLIELKQFKYAVAILDLGIKQDAKPVSNLMHRKEKLLDTNGLVDSGIISTETLIPEAEKLILGSSKSALVKKKMEQDQIKNTDITRSDIYKDAEDIEEGPIYFHNWSVFETLRTRNKENHTPISSISTKRNRSTIDNATSSKRTTIFQDDLGRSKPQYKVIELPGKKKETVDFNIDLLFIDLPDKEQCTEELLSSIYKRRNIKEELEIIDQEECDLKRKKVCLAEKN</sequence>
<protein>
    <submittedName>
        <fullName evidence="2">Checkpoint serine/threonine-protein kinase BUB1</fullName>
    </submittedName>
</protein>
<evidence type="ECO:0000259" key="1">
    <source>
        <dbReference type="PROSITE" id="PS51489"/>
    </source>
</evidence>
<dbReference type="PANTHER" id="PTHR14030">
    <property type="entry name" value="MITOTIC CHECKPOINT SERINE/THREONINE-PROTEIN KINASE BUB1"/>
    <property type="match status" value="1"/>
</dbReference>
<proteinExistence type="predicted"/>
<dbReference type="Gene3D" id="1.25.40.430">
    <property type="match status" value="1"/>
</dbReference>
<dbReference type="InterPro" id="IPR015661">
    <property type="entry name" value="Bub1/Mad3"/>
</dbReference>
<reference evidence="2 3" key="1">
    <citation type="submission" date="2024-05" db="EMBL/GenBank/DDBJ databases">
        <title>Long read based assembly of the Candida bracarensis genome reveals expanded adhesin content.</title>
        <authorList>
            <person name="Marcet-Houben M."/>
            <person name="Ksiezopolska E."/>
            <person name="Gabaldon T."/>
        </authorList>
    </citation>
    <scope>NUCLEOTIDE SEQUENCE [LARGE SCALE GENOMIC DNA]</scope>
    <source>
        <strain evidence="2 3">CBM6</strain>
    </source>
</reference>
<name>A0ABR4NSW5_9SACH</name>
<dbReference type="InterPro" id="IPR012572">
    <property type="entry name" value="Mad3/Bub1_II"/>
</dbReference>
<dbReference type="Gene3D" id="6.10.20.170">
    <property type="match status" value="1"/>
</dbReference>
<evidence type="ECO:0000313" key="2">
    <source>
        <dbReference type="EMBL" id="KAL3231441.1"/>
    </source>
</evidence>
<dbReference type="Proteomes" id="UP001623330">
    <property type="component" value="Unassembled WGS sequence"/>
</dbReference>
<dbReference type="GO" id="GO:0016301">
    <property type="term" value="F:kinase activity"/>
    <property type="evidence" value="ECO:0007669"/>
    <property type="project" value="UniProtKB-KW"/>
</dbReference>
<gene>
    <name evidence="2" type="ORF">RNJ44_00476</name>
</gene>
<comment type="caution">
    <text evidence="2">The sequence shown here is derived from an EMBL/GenBank/DDBJ whole genome shotgun (WGS) entry which is preliminary data.</text>
</comment>
<feature type="domain" description="BUB1 N-terminal" evidence="1">
    <location>
        <begin position="50"/>
        <end position="212"/>
    </location>
</feature>